<evidence type="ECO:0000313" key="3">
    <source>
        <dbReference type="EMBL" id="PLE23916.1"/>
    </source>
</evidence>
<accession>A0A9Q5ZT61</accession>
<dbReference type="SUPFAM" id="SSF46785">
    <property type="entry name" value="Winged helix' DNA-binding domain"/>
    <property type="match status" value="1"/>
</dbReference>
<name>A0A9Q5ZT61_KLEPN</name>
<organism evidence="3 4">
    <name type="scientific">Klebsiella pneumoniae</name>
    <dbReference type="NCBI Taxonomy" id="573"/>
    <lineage>
        <taxon>Bacteria</taxon>
        <taxon>Pseudomonadati</taxon>
        <taxon>Pseudomonadota</taxon>
        <taxon>Gammaproteobacteria</taxon>
        <taxon>Enterobacterales</taxon>
        <taxon>Enterobacteriaceae</taxon>
        <taxon>Klebsiella/Raoultella group</taxon>
        <taxon>Klebsiella</taxon>
        <taxon>Klebsiella pneumoniae complex</taxon>
    </lineage>
</organism>
<dbReference type="EMBL" id="NCMJ01000269">
    <property type="protein sequence ID" value="PLE23916.1"/>
    <property type="molecule type" value="Genomic_DNA"/>
</dbReference>
<dbReference type="AlphaFoldDB" id="A0A9Q5ZT61"/>
<evidence type="ECO:0000313" key="4">
    <source>
        <dbReference type="Proteomes" id="UP000234439"/>
    </source>
</evidence>
<sequence length="216" mass="24479">MTELEKTEVQQQDEVQRTPDEAYGVAEMRFLCASRILIRSTGEVVKITPVMKLAYLYMKNQYISFSRRRQQFYTDQRQMAKALDISRDTFSKVLAELKKLGIVETAGWKGNSESYTVHFFSDVADGLEVIHQEWKGAPAWDHDRANKNFKSKKQMVKTDGRGKEEQKSDVVEPASPAAGEPDDVPNIHSDLHDDVSANDAVNGAEHSRQCETPPML</sequence>
<dbReference type="Proteomes" id="UP000234439">
    <property type="component" value="Unassembled WGS sequence"/>
</dbReference>
<dbReference type="InterPro" id="IPR054027">
    <property type="entry name" value="DUF6945"/>
</dbReference>
<protein>
    <recommendedName>
        <fullName evidence="2">DUF6945 domain-containing protein</fullName>
    </recommendedName>
</protein>
<evidence type="ECO:0000256" key="1">
    <source>
        <dbReference type="SAM" id="MobiDB-lite"/>
    </source>
</evidence>
<dbReference type="Pfam" id="PF22182">
    <property type="entry name" value="DUF6945"/>
    <property type="match status" value="1"/>
</dbReference>
<feature type="compositionally biased region" description="Basic and acidic residues" evidence="1">
    <location>
        <begin position="156"/>
        <end position="170"/>
    </location>
</feature>
<comment type="caution">
    <text evidence="3">The sequence shown here is derived from an EMBL/GenBank/DDBJ whole genome shotgun (WGS) entry which is preliminary data.</text>
</comment>
<gene>
    <name evidence="3" type="ORF">B6I68_30835</name>
</gene>
<evidence type="ECO:0000259" key="2">
    <source>
        <dbReference type="Pfam" id="PF22182"/>
    </source>
</evidence>
<proteinExistence type="predicted"/>
<feature type="domain" description="DUF6945" evidence="2">
    <location>
        <begin position="31"/>
        <end position="106"/>
    </location>
</feature>
<reference evidence="3 4" key="1">
    <citation type="journal article" date="2017" name="J. Infect. Dis.">
        <title>An Analysis of the Epidemic of Klebsiella pneumoniae Carbapenemase-Producing K. pneumoniae: Convergence of Two Evolutionary Mechanisms Creates the Perfect Storm.</title>
        <authorList>
            <person name="Rojas L.J."/>
            <person name="Weinstock G.M."/>
            <person name="De La Cadena E."/>
            <person name="Diaz L."/>
            <person name="Rios R."/>
            <person name="Hanson B.M."/>
            <person name="Brown J.S."/>
            <person name="Vats P."/>
            <person name="Phillips D.S."/>
            <person name="Nguyen H."/>
            <person name="Hujer K.M."/>
            <person name="Correa A."/>
            <person name="Adams M.D."/>
            <person name="Perez F."/>
            <person name="Sodergren E."/>
            <person name="Narechania A."/>
            <person name="Planet P.J."/>
            <person name="Villegas M.V."/>
            <person name="Bonomo R.A."/>
            <person name="Arias C.A."/>
        </authorList>
    </citation>
    <scope>NUCLEOTIDE SEQUENCE [LARGE SCALE GENOMIC DNA]</scope>
    <source>
        <strain evidence="3 4">COL-Kpn30</strain>
    </source>
</reference>
<dbReference type="RefSeq" id="WP_410260357.1">
    <property type="nucleotide sequence ID" value="NZ_NCMJ01000269.1"/>
</dbReference>
<feature type="region of interest" description="Disordered" evidence="1">
    <location>
        <begin position="147"/>
        <end position="216"/>
    </location>
</feature>
<dbReference type="InterPro" id="IPR036390">
    <property type="entry name" value="WH_DNA-bd_sf"/>
</dbReference>
<feature type="non-terminal residue" evidence="3">
    <location>
        <position position="216"/>
    </location>
</feature>